<organism evidence="1 2">
    <name type="scientific">Pontibacter lucknowensis</name>
    <dbReference type="NCBI Taxonomy" id="1077936"/>
    <lineage>
        <taxon>Bacteria</taxon>
        <taxon>Pseudomonadati</taxon>
        <taxon>Bacteroidota</taxon>
        <taxon>Cytophagia</taxon>
        <taxon>Cytophagales</taxon>
        <taxon>Hymenobacteraceae</taxon>
        <taxon>Pontibacter</taxon>
    </lineage>
</organism>
<evidence type="ECO:0008006" key="3">
    <source>
        <dbReference type="Google" id="ProtNLM"/>
    </source>
</evidence>
<gene>
    <name evidence="1" type="ORF">SAMN05421545_0741</name>
</gene>
<dbReference type="EMBL" id="FTNM01000001">
    <property type="protein sequence ID" value="SIQ61792.1"/>
    <property type="molecule type" value="Genomic_DNA"/>
</dbReference>
<sequence>MKYKIVENSPFARIARLVLKSSNVAMVLGRTIHLSGVKRDSFLRDKGWVAHELCHIRQFQEHGYLRFLWLYLRESMRVGYYNNKYEVEARIAGLKGEIDLPVAQKADSSIKPTELPLPVDIRKES</sequence>
<reference evidence="2" key="1">
    <citation type="submission" date="2017-01" db="EMBL/GenBank/DDBJ databases">
        <authorList>
            <person name="Varghese N."/>
            <person name="Submissions S."/>
        </authorList>
    </citation>
    <scope>NUCLEOTIDE SEQUENCE [LARGE SCALE GENOMIC DNA]</scope>
    <source>
        <strain evidence="2">DM9</strain>
    </source>
</reference>
<keyword evidence="2" id="KW-1185">Reference proteome</keyword>
<accession>A0A1N6U825</accession>
<name>A0A1N6U825_9BACT</name>
<evidence type="ECO:0000313" key="1">
    <source>
        <dbReference type="EMBL" id="SIQ61792.1"/>
    </source>
</evidence>
<proteinExistence type="predicted"/>
<dbReference type="RefSeq" id="WP_007652319.1">
    <property type="nucleotide sequence ID" value="NZ_FTNM01000001.1"/>
</dbReference>
<protein>
    <recommendedName>
        <fullName evidence="3">DUF4157 domain-containing protein</fullName>
    </recommendedName>
</protein>
<dbReference type="Proteomes" id="UP000185924">
    <property type="component" value="Unassembled WGS sequence"/>
</dbReference>
<evidence type="ECO:0000313" key="2">
    <source>
        <dbReference type="Proteomes" id="UP000185924"/>
    </source>
</evidence>
<dbReference type="OrthoDB" id="679343at2"/>
<dbReference type="AlphaFoldDB" id="A0A1N6U825"/>